<dbReference type="InterPro" id="IPR036397">
    <property type="entry name" value="RNaseH_sf"/>
</dbReference>
<dbReference type="GO" id="GO:0003676">
    <property type="term" value="F:nucleic acid binding"/>
    <property type="evidence" value="ECO:0007669"/>
    <property type="project" value="InterPro"/>
</dbReference>
<evidence type="ECO:0000313" key="2">
    <source>
        <dbReference type="Proteomes" id="UP000887159"/>
    </source>
</evidence>
<accession>A0A8X6VQS4</accession>
<gene>
    <name evidence="1" type="primary">X975_20779</name>
    <name evidence="1" type="ORF">TNCV_1075341</name>
</gene>
<dbReference type="Proteomes" id="UP000887159">
    <property type="component" value="Unassembled WGS sequence"/>
</dbReference>
<evidence type="ECO:0000313" key="1">
    <source>
        <dbReference type="EMBL" id="GFY17799.1"/>
    </source>
</evidence>
<dbReference type="AlphaFoldDB" id="A0A8X6VQS4"/>
<dbReference type="EMBL" id="BMAU01021346">
    <property type="protein sequence ID" value="GFY17799.1"/>
    <property type="molecule type" value="Genomic_DNA"/>
</dbReference>
<organism evidence="1 2">
    <name type="scientific">Trichonephila clavipes</name>
    <name type="common">Golden silk orbweaver</name>
    <name type="synonym">Nephila clavipes</name>
    <dbReference type="NCBI Taxonomy" id="2585209"/>
    <lineage>
        <taxon>Eukaryota</taxon>
        <taxon>Metazoa</taxon>
        <taxon>Ecdysozoa</taxon>
        <taxon>Arthropoda</taxon>
        <taxon>Chelicerata</taxon>
        <taxon>Arachnida</taxon>
        <taxon>Araneae</taxon>
        <taxon>Araneomorphae</taxon>
        <taxon>Entelegynae</taxon>
        <taxon>Araneoidea</taxon>
        <taxon>Nephilidae</taxon>
        <taxon>Trichonephila</taxon>
    </lineage>
</organism>
<protein>
    <submittedName>
        <fullName evidence="1">Transposable element Tcb1 transposase</fullName>
    </submittedName>
</protein>
<name>A0A8X6VQS4_TRICX</name>
<sequence length="105" mass="11734">MVWGSTGYTSPSPVVCIDGTLNSAPYISGVLPPVSLPFVQALPNPTFQQDNVLPHVAGIVRTFLYTKNVRQLPWRAFSPGLLPIENVWFMVAERLTRHITVDELW</sequence>
<reference evidence="1" key="1">
    <citation type="submission" date="2020-08" db="EMBL/GenBank/DDBJ databases">
        <title>Multicomponent nature underlies the extraordinary mechanical properties of spider dragline silk.</title>
        <authorList>
            <person name="Kono N."/>
            <person name="Nakamura H."/>
            <person name="Mori M."/>
            <person name="Yoshida Y."/>
            <person name="Ohtoshi R."/>
            <person name="Malay A.D."/>
            <person name="Moran D.A.P."/>
            <person name="Tomita M."/>
            <person name="Numata K."/>
            <person name="Arakawa K."/>
        </authorList>
    </citation>
    <scope>NUCLEOTIDE SEQUENCE</scope>
</reference>
<comment type="caution">
    <text evidence="1">The sequence shown here is derived from an EMBL/GenBank/DDBJ whole genome shotgun (WGS) entry which is preliminary data.</text>
</comment>
<dbReference type="Gene3D" id="3.30.420.10">
    <property type="entry name" value="Ribonuclease H-like superfamily/Ribonuclease H"/>
    <property type="match status" value="1"/>
</dbReference>
<proteinExistence type="predicted"/>
<keyword evidence="2" id="KW-1185">Reference proteome</keyword>